<evidence type="ECO:0000256" key="1">
    <source>
        <dbReference type="SAM" id="MobiDB-lite"/>
    </source>
</evidence>
<comment type="caution">
    <text evidence="2">The sequence shown here is derived from an EMBL/GenBank/DDBJ whole genome shotgun (WGS) entry which is preliminary data.</text>
</comment>
<sequence>MARIIESDDFARIVSEQTLLPAKECQDLYRRTPALLEIREFVVRHALVKPSATPVPSPIIATATATSFRTRPEPPISTASLRDIIVSLLEENRHEDGVRFLTTVGIDSLIQDSKVISSLLSVFKPVQAIECDLKKRSTYLLQSMGMADVDHSHVWRVDSKRRRALSQSQQRVLMYLDSVNVQFVKPWFDDIYADAPSDFWDYLDELTAQPQKSLDQATDALELELYQNRMSLACILLKQMCADLASNLASARKSMFVKVVSEGSQSTDRIAYPSKLLTTICKHFDVISLRRGLLEEILLVRLLLDMTAAAAICDAVAKDNCVQALAKHLDDTDCFTSFIDLLDSDTLAVDIIDYALVSWYRFVAGGGVKWSQGAKNLIGMPPGAAKTAFCLRHVRPPSKKETPDEWLNVVRMLAKLVQRSASAYGRRLSHANSTLLLGASPSSEYPQTLLVATEGSDRANTVASFNELKLYLESKLPRPLEEDKLGDRASDKMECGNVSDDNNENSSEPDHSQADQLGLIYVELDLIEAFLDCSATDSVGAAV</sequence>
<dbReference type="EMBL" id="JANBQF010000033">
    <property type="protein sequence ID" value="KAJ2007198.1"/>
    <property type="molecule type" value="Genomic_DNA"/>
</dbReference>
<dbReference type="Proteomes" id="UP001150907">
    <property type="component" value="Unassembled WGS sequence"/>
</dbReference>
<dbReference type="AlphaFoldDB" id="A0A9W8EKY8"/>
<protein>
    <submittedName>
        <fullName evidence="2">Uncharacterized protein</fullName>
    </submittedName>
</protein>
<accession>A0A9W8EKY8</accession>
<name>A0A9W8EKY8_9FUNG</name>
<reference evidence="2" key="1">
    <citation type="submission" date="2022-07" db="EMBL/GenBank/DDBJ databases">
        <title>Phylogenomic reconstructions and comparative analyses of Kickxellomycotina fungi.</title>
        <authorList>
            <person name="Reynolds N.K."/>
            <person name="Stajich J.E."/>
            <person name="Barry K."/>
            <person name="Grigoriev I.V."/>
            <person name="Crous P."/>
            <person name="Smith M.E."/>
        </authorList>
    </citation>
    <scope>NUCLEOTIDE SEQUENCE</scope>
    <source>
        <strain evidence="2">IMI 214461</strain>
    </source>
</reference>
<gene>
    <name evidence="2" type="ORF">H4R26_000914</name>
</gene>
<feature type="compositionally biased region" description="Basic and acidic residues" evidence="1">
    <location>
        <begin position="482"/>
        <end position="494"/>
    </location>
</feature>
<feature type="region of interest" description="Disordered" evidence="1">
    <location>
        <begin position="482"/>
        <end position="512"/>
    </location>
</feature>
<dbReference type="OrthoDB" id="5577600at2759"/>
<evidence type="ECO:0000313" key="3">
    <source>
        <dbReference type="Proteomes" id="UP001150907"/>
    </source>
</evidence>
<evidence type="ECO:0000313" key="2">
    <source>
        <dbReference type="EMBL" id="KAJ2007198.1"/>
    </source>
</evidence>
<keyword evidence="3" id="KW-1185">Reference proteome</keyword>
<proteinExistence type="predicted"/>
<organism evidence="2 3">
    <name type="scientific">Coemansia thaxteri</name>
    <dbReference type="NCBI Taxonomy" id="2663907"/>
    <lineage>
        <taxon>Eukaryota</taxon>
        <taxon>Fungi</taxon>
        <taxon>Fungi incertae sedis</taxon>
        <taxon>Zoopagomycota</taxon>
        <taxon>Kickxellomycotina</taxon>
        <taxon>Kickxellomycetes</taxon>
        <taxon>Kickxellales</taxon>
        <taxon>Kickxellaceae</taxon>
        <taxon>Coemansia</taxon>
    </lineage>
</organism>